<dbReference type="GO" id="GO:0022625">
    <property type="term" value="C:cytosolic large ribosomal subunit"/>
    <property type="evidence" value="ECO:0007669"/>
    <property type="project" value="TreeGrafter"/>
</dbReference>
<dbReference type="PANTHER" id="PTHR11593">
    <property type="entry name" value="60S RIBOSOMAL PROTEIN L17"/>
    <property type="match status" value="1"/>
</dbReference>
<comment type="caution">
    <text evidence="2">The sequence shown here is derived from an EMBL/GenBank/DDBJ whole genome shotgun (WGS) entry which is preliminary data.</text>
</comment>
<protein>
    <submittedName>
        <fullName evidence="2">Uncharacterized protein</fullName>
    </submittedName>
</protein>
<reference evidence="2" key="1">
    <citation type="journal article" date="2020" name="bioRxiv">
        <title>Hybrid origin of Populus tomentosa Carr. identified through genome sequencing and phylogenomic analysis.</title>
        <authorList>
            <person name="An X."/>
            <person name="Gao K."/>
            <person name="Chen Z."/>
            <person name="Li J."/>
            <person name="Yang X."/>
            <person name="Yang X."/>
            <person name="Zhou J."/>
            <person name="Guo T."/>
            <person name="Zhao T."/>
            <person name="Huang S."/>
            <person name="Miao D."/>
            <person name="Khan W.U."/>
            <person name="Rao P."/>
            <person name="Ye M."/>
            <person name="Lei B."/>
            <person name="Liao W."/>
            <person name="Wang J."/>
            <person name="Ji L."/>
            <person name="Li Y."/>
            <person name="Guo B."/>
            <person name="Mustafa N.S."/>
            <person name="Li S."/>
            <person name="Yun Q."/>
            <person name="Keller S.R."/>
            <person name="Mao J."/>
            <person name="Zhang R."/>
            <person name="Strauss S.H."/>
        </authorList>
    </citation>
    <scope>NUCLEOTIDE SEQUENCE</scope>
    <source>
        <strain evidence="2">GM15</strain>
        <tissue evidence="2">Leaf</tissue>
    </source>
</reference>
<sequence length="90" mass="10104">MTQGSVNDATWQSCYCFIGTCYVRVAFVLVILRTRETACAFRKSKTKRYLEDILASIQAIPFMQICGGVGRTAQAKNQHSNGLLNHQIYP</sequence>
<evidence type="ECO:0000313" key="2">
    <source>
        <dbReference type="EMBL" id="KAG6793349.1"/>
    </source>
</evidence>
<dbReference type="EMBL" id="JAAWWB010000001">
    <property type="protein sequence ID" value="KAG6793349.1"/>
    <property type="molecule type" value="Genomic_DNA"/>
</dbReference>
<dbReference type="PANTHER" id="PTHR11593:SF10">
    <property type="entry name" value="60S RIBOSOMAL PROTEIN L17"/>
    <property type="match status" value="1"/>
</dbReference>
<evidence type="ECO:0000256" key="1">
    <source>
        <dbReference type="SAM" id="Phobius"/>
    </source>
</evidence>
<accession>A0A8X8DJX5</accession>
<keyword evidence="1" id="KW-1133">Transmembrane helix</keyword>
<evidence type="ECO:0000313" key="3">
    <source>
        <dbReference type="Proteomes" id="UP000886885"/>
    </source>
</evidence>
<dbReference type="Proteomes" id="UP000886885">
    <property type="component" value="Chromosome 1A"/>
</dbReference>
<dbReference type="GO" id="GO:0003735">
    <property type="term" value="F:structural constituent of ribosome"/>
    <property type="evidence" value="ECO:0007669"/>
    <property type="project" value="InterPro"/>
</dbReference>
<name>A0A8X8DJX5_POPTO</name>
<dbReference type="AlphaFoldDB" id="A0A8X8DJX5"/>
<gene>
    <name evidence="2" type="ORF">POTOM_002557</name>
</gene>
<dbReference type="OrthoDB" id="10254664at2759"/>
<dbReference type="GO" id="GO:0002181">
    <property type="term" value="P:cytoplasmic translation"/>
    <property type="evidence" value="ECO:0007669"/>
    <property type="project" value="TreeGrafter"/>
</dbReference>
<keyword evidence="1" id="KW-0472">Membrane</keyword>
<organism evidence="2 3">
    <name type="scientific">Populus tomentosa</name>
    <name type="common">Chinese white poplar</name>
    <dbReference type="NCBI Taxonomy" id="118781"/>
    <lineage>
        <taxon>Eukaryota</taxon>
        <taxon>Viridiplantae</taxon>
        <taxon>Streptophyta</taxon>
        <taxon>Embryophyta</taxon>
        <taxon>Tracheophyta</taxon>
        <taxon>Spermatophyta</taxon>
        <taxon>Magnoliopsida</taxon>
        <taxon>eudicotyledons</taxon>
        <taxon>Gunneridae</taxon>
        <taxon>Pentapetalae</taxon>
        <taxon>rosids</taxon>
        <taxon>fabids</taxon>
        <taxon>Malpighiales</taxon>
        <taxon>Salicaceae</taxon>
        <taxon>Saliceae</taxon>
        <taxon>Populus</taxon>
    </lineage>
</organism>
<feature type="transmembrane region" description="Helical" evidence="1">
    <location>
        <begin position="12"/>
        <end position="32"/>
    </location>
</feature>
<dbReference type="InterPro" id="IPR005721">
    <property type="entry name" value="Ribosomal_uL22_euk/arc"/>
</dbReference>
<keyword evidence="1" id="KW-0812">Transmembrane</keyword>
<proteinExistence type="predicted"/>
<keyword evidence="3" id="KW-1185">Reference proteome</keyword>